<feature type="domain" description="Peptidase A2" evidence="2">
    <location>
        <begin position="30"/>
        <end position="107"/>
    </location>
</feature>
<keyword evidence="3" id="KW-1185">Reference proteome</keyword>
<dbReference type="AlphaFoldDB" id="A0A914PW74"/>
<evidence type="ECO:0000259" key="2">
    <source>
        <dbReference type="PROSITE" id="PS50175"/>
    </source>
</evidence>
<dbReference type="InterPro" id="IPR021109">
    <property type="entry name" value="Peptidase_aspartic_dom_sf"/>
</dbReference>
<reference evidence="4" key="1">
    <citation type="submission" date="2022-11" db="UniProtKB">
        <authorList>
            <consortium name="WormBaseParasite"/>
        </authorList>
    </citation>
    <scope>IDENTIFICATION</scope>
</reference>
<dbReference type="WBParaSite" id="PDA_v2.g23032.t1">
    <property type="protein sequence ID" value="PDA_v2.g23032.t1"/>
    <property type="gene ID" value="PDA_v2.g23032"/>
</dbReference>
<dbReference type="Proteomes" id="UP000887578">
    <property type="component" value="Unplaced"/>
</dbReference>
<name>A0A914PW74_9BILA</name>
<dbReference type="GO" id="GO:0004190">
    <property type="term" value="F:aspartic-type endopeptidase activity"/>
    <property type="evidence" value="ECO:0007669"/>
    <property type="project" value="InterPro"/>
</dbReference>
<dbReference type="SUPFAM" id="SSF50630">
    <property type="entry name" value="Acid proteases"/>
    <property type="match status" value="2"/>
</dbReference>
<evidence type="ECO:0000313" key="3">
    <source>
        <dbReference type="Proteomes" id="UP000887578"/>
    </source>
</evidence>
<dbReference type="GO" id="GO:0006508">
    <property type="term" value="P:proteolysis"/>
    <property type="evidence" value="ECO:0007669"/>
    <property type="project" value="InterPro"/>
</dbReference>
<dbReference type="PANTHER" id="PTHR36943">
    <property type="entry name" value="CCHC-TYPE DOMAIN-CONTAINING PROTEIN"/>
    <property type="match status" value="1"/>
</dbReference>
<sequence length="249" mass="28429">MESKFRLHNQTWLNEESSLMISPKINNLTFDFVFDTGSDITVSNFTIWEKMGRPIIHPFTFVLYLNGIGGKIKAMGRCKVWVEIRGIKKQEWIVIAHTSELIFGRNWMKIFGHSETVENVDEKINKLLDNIPQSGKVKTLLKTLITNSTLNSTTPEFNTTEIPKFYNVATELLLFIDIPSPPTVSVKLKEKLYIFMYDTGSEVSIADSNVWEEIGAPTLYPMYMPLKGIKGMPQSLGQCQVLVEFLRLV</sequence>
<keyword evidence="1" id="KW-0378">Hydrolase</keyword>
<evidence type="ECO:0000256" key="1">
    <source>
        <dbReference type="ARBA" id="ARBA00022801"/>
    </source>
</evidence>
<evidence type="ECO:0000313" key="4">
    <source>
        <dbReference type="WBParaSite" id="PDA_v2.g23032.t1"/>
    </source>
</evidence>
<dbReference type="PANTHER" id="PTHR36943:SF1">
    <property type="entry name" value="CCHC-TYPE DOMAIN-CONTAINING PROTEIN"/>
    <property type="match status" value="1"/>
</dbReference>
<dbReference type="PROSITE" id="PS50175">
    <property type="entry name" value="ASP_PROT_RETROV"/>
    <property type="match status" value="1"/>
</dbReference>
<dbReference type="InterPro" id="IPR001995">
    <property type="entry name" value="Peptidase_A2_cat"/>
</dbReference>
<organism evidence="3 4">
    <name type="scientific">Panagrolaimus davidi</name>
    <dbReference type="NCBI Taxonomy" id="227884"/>
    <lineage>
        <taxon>Eukaryota</taxon>
        <taxon>Metazoa</taxon>
        <taxon>Ecdysozoa</taxon>
        <taxon>Nematoda</taxon>
        <taxon>Chromadorea</taxon>
        <taxon>Rhabditida</taxon>
        <taxon>Tylenchina</taxon>
        <taxon>Panagrolaimomorpha</taxon>
        <taxon>Panagrolaimoidea</taxon>
        <taxon>Panagrolaimidae</taxon>
        <taxon>Panagrolaimus</taxon>
    </lineage>
</organism>
<accession>A0A914PW74</accession>
<dbReference type="Gene3D" id="2.40.70.10">
    <property type="entry name" value="Acid Proteases"/>
    <property type="match status" value="1"/>
</dbReference>
<protein>
    <submittedName>
        <fullName evidence="4">Peptidase A2 domain-containing protein</fullName>
    </submittedName>
</protein>
<proteinExistence type="predicted"/>